<dbReference type="InterPro" id="IPR054612">
    <property type="entry name" value="Phage_capsid-like_C"/>
</dbReference>
<sequence>MNLIEKRQKLAAMITDARTKLDAGNLEAYNKMDADIDKLDAEIKAEEKQQAREDVLKQIPESAKGKAEPQDSGKPQKITTTAEYKDAFFHAVRGGKASLTGEERKILTDVMTTGAESSGMLVMPADLETSIRELLEKQVVMRRLATVITTTADRKITLASGYGAASWIDEGGDYAATDDTFENKTIGSHKLGRIIKVSEELLNDAEFDLQGHISLSFGRSFTEAEEPAYLSGTTADAGKQPVGVLTDAETGATTAAATAITSDELLDLFFALKAAYRSNATFLMGLATEKALRKLKNSTTGDYMWQPGLTSGQPNTLLGRPVEISDYMPDFAAGNKTIAFGDFKQYTIKDTVGMRMQVLDQPYADKGLIGFKGYERTDGKLIIPEAVKTLVMAAS</sequence>
<organism evidence="3 4">
    <name type="scientific">Caproicibacter fermentans</name>
    <dbReference type="NCBI Taxonomy" id="2576756"/>
    <lineage>
        <taxon>Bacteria</taxon>
        <taxon>Bacillati</taxon>
        <taxon>Bacillota</taxon>
        <taxon>Clostridia</taxon>
        <taxon>Eubacteriales</taxon>
        <taxon>Acutalibacteraceae</taxon>
        <taxon>Caproicibacter</taxon>
    </lineage>
</organism>
<dbReference type="InterPro" id="IPR024455">
    <property type="entry name" value="Phage_capsid"/>
</dbReference>
<comment type="caution">
    <text evidence="3">The sequence shown here is derived from an EMBL/GenBank/DDBJ whole genome shotgun (WGS) entry which is preliminary data.</text>
</comment>
<accession>A0A6N8I321</accession>
<dbReference type="SUPFAM" id="SSF56563">
    <property type="entry name" value="Major capsid protein gp5"/>
    <property type="match status" value="1"/>
</dbReference>
<evidence type="ECO:0000313" key="4">
    <source>
        <dbReference type="Proteomes" id="UP000469440"/>
    </source>
</evidence>
<feature type="domain" description="Phage capsid-like C-terminal" evidence="2">
    <location>
        <begin position="121"/>
        <end position="391"/>
    </location>
</feature>
<dbReference type="RefSeq" id="WP_156991122.1">
    <property type="nucleotide sequence ID" value="NZ_VWXL01000088.1"/>
</dbReference>
<dbReference type="NCBIfam" id="TIGR01554">
    <property type="entry name" value="major_cap_HK97"/>
    <property type="match status" value="1"/>
</dbReference>
<comment type="subcellular location">
    <subcellularLocation>
        <location evidence="1">Virion</location>
    </subcellularLocation>
</comment>
<proteinExistence type="predicted"/>
<evidence type="ECO:0000256" key="1">
    <source>
        <dbReference type="ARBA" id="ARBA00004328"/>
    </source>
</evidence>
<gene>
    <name evidence="3" type="ORF">CAFE_30720</name>
</gene>
<reference evidence="3 4" key="1">
    <citation type="submission" date="2019-09" db="EMBL/GenBank/DDBJ databases">
        <title>Genome sequence of Clostridium sp. EA1.</title>
        <authorList>
            <person name="Poehlein A."/>
            <person name="Bengelsdorf F.R."/>
            <person name="Daniel R."/>
        </authorList>
    </citation>
    <scope>NUCLEOTIDE SEQUENCE [LARGE SCALE GENOMIC DNA]</scope>
    <source>
        <strain evidence="3 4">EA1</strain>
    </source>
</reference>
<dbReference type="Gene3D" id="3.30.2320.10">
    <property type="entry name" value="hypothetical protein PF0899 domain"/>
    <property type="match status" value="1"/>
</dbReference>
<keyword evidence="4" id="KW-1185">Reference proteome</keyword>
<dbReference type="OrthoDB" id="9786516at2"/>
<evidence type="ECO:0000313" key="3">
    <source>
        <dbReference type="EMBL" id="MVB12339.1"/>
    </source>
</evidence>
<protein>
    <submittedName>
        <fullName evidence="3">Phage capsid family protein</fullName>
    </submittedName>
</protein>
<evidence type="ECO:0000259" key="2">
    <source>
        <dbReference type="Pfam" id="PF05065"/>
    </source>
</evidence>
<dbReference type="AlphaFoldDB" id="A0A6N8I321"/>
<dbReference type="Proteomes" id="UP000469440">
    <property type="component" value="Unassembled WGS sequence"/>
</dbReference>
<dbReference type="EMBL" id="VWXL01000088">
    <property type="protein sequence ID" value="MVB12339.1"/>
    <property type="molecule type" value="Genomic_DNA"/>
</dbReference>
<dbReference type="Pfam" id="PF05065">
    <property type="entry name" value="Phage_capsid"/>
    <property type="match status" value="1"/>
</dbReference>
<name>A0A6N8I321_9FIRM</name>
<dbReference type="Gene3D" id="3.30.2400.10">
    <property type="entry name" value="Major capsid protein gp5"/>
    <property type="match status" value="1"/>
</dbReference>